<comment type="caution">
    <text evidence="2">The sequence shown here is derived from an EMBL/GenBank/DDBJ whole genome shotgun (WGS) entry which is preliminary data.</text>
</comment>
<dbReference type="GO" id="GO:0043856">
    <property type="term" value="F:anti-sigma factor antagonist activity"/>
    <property type="evidence" value="ECO:0007669"/>
    <property type="project" value="TreeGrafter"/>
</dbReference>
<evidence type="ECO:0000313" key="3">
    <source>
        <dbReference type="Proteomes" id="UP000660668"/>
    </source>
</evidence>
<accession>A0A930VFG7</accession>
<reference evidence="2" key="1">
    <citation type="submission" date="2020-11" db="EMBL/GenBank/DDBJ databases">
        <title>Nocardioides cynanchi sp. nov., isolated from soil of rhizosphere of Cynanchum wilfordii.</title>
        <authorList>
            <person name="Lee J.-S."/>
            <person name="Suh M.K."/>
            <person name="Kim J.-S."/>
        </authorList>
    </citation>
    <scope>NUCLEOTIDE SEQUENCE</scope>
    <source>
        <strain evidence="2">KCTC 19276</strain>
    </source>
</reference>
<name>A0A930VFG7_9ACTN</name>
<dbReference type="PANTHER" id="PTHR33495">
    <property type="entry name" value="ANTI-SIGMA FACTOR ANTAGONIST TM_1081-RELATED-RELATED"/>
    <property type="match status" value="1"/>
</dbReference>
<evidence type="ECO:0000313" key="2">
    <source>
        <dbReference type="EMBL" id="MBF4766539.1"/>
    </source>
</evidence>
<dbReference type="Gene3D" id="3.30.750.24">
    <property type="entry name" value="STAS domain"/>
    <property type="match status" value="2"/>
</dbReference>
<dbReference type="Proteomes" id="UP000660668">
    <property type="component" value="Unassembled WGS sequence"/>
</dbReference>
<dbReference type="CDD" id="cd07043">
    <property type="entry name" value="STAS_anti-anti-sigma_factors"/>
    <property type="match status" value="1"/>
</dbReference>
<proteinExistence type="predicted"/>
<dbReference type="PROSITE" id="PS50801">
    <property type="entry name" value="STAS"/>
    <property type="match status" value="1"/>
</dbReference>
<dbReference type="InterPro" id="IPR036513">
    <property type="entry name" value="STAS_dom_sf"/>
</dbReference>
<evidence type="ECO:0000259" key="1">
    <source>
        <dbReference type="PROSITE" id="PS50801"/>
    </source>
</evidence>
<dbReference type="Pfam" id="PF01740">
    <property type="entry name" value="STAS"/>
    <property type="match status" value="1"/>
</dbReference>
<organism evidence="2 3">
    <name type="scientific">Nocardioides agariphilus</name>
    <dbReference type="NCBI Taxonomy" id="433664"/>
    <lineage>
        <taxon>Bacteria</taxon>
        <taxon>Bacillati</taxon>
        <taxon>Actinomycetota</taxon>
        <taxon>Actinomycetes</taxon>
        <taxon>Propionibacteriales</taxon>
        <taxon>Nocardioidaceae</taxon>
        <taxon>Nocardioides</taxon>
    </lineage>
</organism>
<protein>
    <submittedName>
        <fullName evidence="2">STAS domain-containing protein</fullName>
    </submittedName>
</protein>
<feature type="domain" description="STAS" evidence="1">
    <location>
        <begin position="10"/>
        <end position="134"/>
    </location>
</feature>
<sequence length="134" mass="14355">MKTSIDRVSDSVAVLKLDGELDASNYRDVMETGEQLYGEGVRTLVLDMSGLEYMSSSGIVALHSLALVYRGEPPHDPDAGWEALHAAQTDAEAGGDHDQLRLVAPSEAISVVLGRTGMDRIMPVFPDRDAAIDG</sequence>
<dbReference type="RefSeq" id="WP_194694699.1">
    <property type="nucleotide sequence ID" value="NZ_JADKPO010000002.1"/>
</dbReference>
<dbReference type="InterPro" id="IPR002645">
    <property type="entry name" value="STAS_dom"/>
</dbReference>
<gene>
    <name evidence="2" type="ORF">ISU10_02010</name>
</gene>
<keyword evidence="3" id="KW-1185">Reference proteome</keyword>
<dbReference type="EMBL" id="JADKPO010000002">
    <property type="protein sequence ID" value="MBF4766539.1"/>
    <property type="molecule type" value="Genomic_DNA"/>
</dbReference>
<dbReference type="SUPFAM" id="SSF52091">
    <property type="entry name" value="SpoIIaa-like"/>
    <property type="match status" value="1"/>
</dbReference>
<dbReference type="AlphaFoldDB" id="A0A930VFG7"/>